<sequence>MGLREWEMGGILFSPMLVFAVLALLVTFFLRWGIQSAGLTRWIWHEALFDCALYVCVLAVVVAVLGR</sequence>
<keyword evidence="7" id="KW-1185">Reference proteome</keyword>
<proteinExistence type="predicted"/>
<name>A0ABZ2RLM2_ECTME</name>
<protein>
    <submittedName>
        <fullName evidence="6">DUF1656 domain-containing protein</fullName>
    </submittedName>
</protein>
<evidence type="ECO:0000256" key="3">
    <source>
        <dbReference type="ARBA" id="ARBA00022989"/>
    </source>
</evidence>
<evidence type="ECO:0000256" key="2">
    <source>
        <dbReference type="ARBA" id="ARBA00022692"/>
    </source>
</evidence>
<keyword evidence="2 5" id="KW-0812">Transmembrane</keyword>
<accession>A0ABZ2RLM2</accession>
<dbReference type="InterPro" id="IPR012451">
    <property type="entry name" value="DUF1656"/>
</dbReference>
<reference evidence="6 7" key="1">
    <citation type="submission" date="2024-03" db="EMBL/GenBank/DDBJ databases">
        <title>Complete genome of BD2.</title>
        <authorList>
            <person name="Cao G."/>
        </authorList>
    </citation>
    <scope>NUCLEOTIDE SEQUENCE [LARGE SCALE GENOMIC DNA]</scope>
    <source>
        <strain evidence="6 7">BD2</strain>
    </source>
</reference>
<organism evidence="6 7">
    <name type="scientific">Ectopseudomonas mendocina</name>
    <name type="common">Pseudomonas mendocina</name>
    <dbReference type="NCBI Taxonomy" id="300"/>
    <lineage>
        <taxon>Bacteria</taxon>
        <taxon>Pseudomonadati</taxon>
        <taxon>Pseudomonadota</taxon>
        <taxon>Gammaproteobacteria</taxon>
        <taxon>Pseudomonadales</taxon>
        <taxon>Pseudomonadaceae</taxon>
        <taxon>Ectopseudomonas</taxon>
    </lineage>
</organism>
<gene>
    <name evidence="6" type="ORF">WG219_08215</name>
</gene>
<keyword evidence="3 5" id="KW-1133">Transmembrane helix</keyword>
<dbReference type="Pfam" id="PF07869">
    <property type="entry name" value="DUF1656"/>
    <property type="match status" value="1"/>
</dbReference>
<keyword evidence="1" id="KW-1003">Cell membrane</keyword>
<keyword evidence="4 5" id="KW-0472">Membrane</keyword>
<evidence type="ECO:0000256" key="5">
    <source>
        <dbReference type="SAM" id="Phobius"/>
    </source>
</evidence>
<evidence type="ECO:0000313" key="6">
    <source>
        <dbReference type="EMBL" id="WXL27427.1"/>
    </source>
</evidence>
<feature type="transmembrane region" description="Helical" evidence="5">
    <location>
        <begin position="42"/>
        <end position="65"/>
    </location>
</feature>
<dbReference type="EMBL" id="CP148074">
    <property type="protein sequence ID" value="WXL27427.1"/>
    <property type="molecule type" value="Genomic_DNA"/>
</dbReference>
<evidence type="ECO:0000256" key="4">
    <source>
        <dbReference type="ARBA" id="ARBA00023136"/>
    </source>
</evidence>
<feature type="transmembrane region" description="Helical" evidence="5">
    <location>
        <begin position="12"/>
        <end position="30"/>
    </location>
</feature>
<dbReference type="Proteomes" id="UP001476583">
    <property type="component" value="Chromosome"/>
</dbReference>
<evidence type="ECO:0000313" key="7">
    <source>
        <dbReference type="Proteomes" id="UP001476583"/>
    </source>
</evidence>
<evidence type="ECO:0000256" key="1">
    <source>
        <dbReference type="ARBA" id="ARBA00022475"/>
    </source>
</evidence>